<evidence type="ECO:0000313" key="2">
    <source>
        <dbReference type="Proteomes" id="UP001556367"/>
    </source>
</evidence>
<dbReference type="EMBL" id="JASNQZ010000008">
    <property type="protein sequence ID" value="KAL0953382.1"/>
    <property type="molecule type" value="Genomic_DNA"/>
</dbReference>
<comment type="caution">
    <text evidence="1">The sequence shown here is derived from an EMBL/GenBank/DDBJ whole genome shotgun (WGS) entry which is preliminary data.</text>
</comment>
<evidence type="ECO:0008006" key="3">
    <source>
        <dbReference type="Google" id="ProtNLM"/>
    </source>
</evidence>
<name>A0ABR3JCN8_9AGAR</name>
<reference evidence="2" key="1">
    <citation type="submission" date="2024-06" db="EMBL/GenBank/DDBJ databases">
        <title>Multi-omics analyses provide insights into the biosynthesis of the anticancer antibiotic pleurotin in Hohenbuehelia grisea.</title>
        <authorList>
            <person name="Weaver J.A."/>
            <person name="Alberti F."/>
        </authorList>
    </citation>
    <scope>NUCLEOTIDE SEQUENCE [LARGE SCALE GENOMIC DNA]</scope>
    <source>
        <strain evidence="2">T-177</strain>
    </source>
</reference>
<sequence>MLSLTPELTATVLHSLSQVDLACVALVSKSFLVIARPILYQSITLYQGSIFVKDTFQLLTSDRPLALQCTRLHLHTEHQMTGPTWLDFDALRQLTHLQDLQLDGCPFYTEIEQQEFVDLSAQSWTRLSELVYWHGTMRLGSNMHTMFPGQSFRICGLKKIIWHEAGCFSHSAAMSLIIANSPTLCELKLPLHFDDFACDASSQLWSLSFPRLEIFHLGYPLDPGDHDIDVQLTIFLVAHPSIRDLALGFASDDEWSISLSSDNLTVDMLPHLRALHANVNVLTSILRAGVEFTCTLEELSTGDGLVPFPDEDLSSFIDALESAGGLPQLKVMRFEPGESLGDHRDRLKDAIACMAKLCPALEVLSGSLPSMSTNAIV</sequence>
<dbReference type="Proteomes" id="UP001556367">
    <property type="component" value="Unassembled WGS sequence"/>
</dbReference>
<dbReference type="SUPFAM" id="SSF52047">
    <property type="entry name" value="RNI-like"/>
    <property type="match status" value="1"/>
</dbReference>
<evidence type="ECO:0000313" key="1">
    <source>
        <dbReference type="EMBL" id="KAL0953382.1"/>
    </source>
</evidence>
<organism evidence="1 2">
    <name type="scientific">Hohenbuehelia grisea</name>
    <dbReference type="NCBI Taxonomy" id="104357"/>
    <lineage>
        <taxon>Eukaryota</taxon>
        <taxon>Fungi</taxon>
        <taxon>Dikarya</taxon>
        <taxon>Basidiomycota</taxon>
        <taxon>Agaricomycotina</taxon>
        <taxon>Agaricomycetes</taxon>
        <taxon>Agaricomycetidae</taxon>
        <taxon>Agaricales</taxon>
        <taxon>Pleurotineae</taxon>
        <taxon>Pleurotaceae</taxon>
        <taxon>Hohenbuehelia</taxon>
    </lineage>
</organism>
<dbReference type="Gene3D" id="3.80.10.10">
    <property type="entry name" value="Ribonuclease Inhibitor"/>
    <property type="match status" value="1"/>
</dbReference>
<gene>
    <name evidence="1" type="ORF">HGRIS_004621</name>
</gene>
<proteinExistence type="predicted"/>
<dbReference type="InterPro" id="IPR032675">
    <property type="entry name" value="LRR_dom_sf"/>
</dbReference>
<protein>
    <recommendedName>
        <fullName evidence="3">F-box domain-containing protein</fullName>
    </recommendedName>
</protein>
<keyword evidence="2" id="KW-1185">Reference proteome</keyword>
<accession>A0ABR3JCN8</accession>